<dbReference type="EMBL" id="POUD01000156">
    <property type="protein sequence ID" value="PZG13430.1"/>
    <property type="molecule type" value="Genomic_DNA"/>
</dbReference>
<keyword evidence="2" id="KW-1185">Reference proteome</keyword>
<dbReference type="AlphaFoldDB" id="A0A2W2EIM4"/>
<proteinExistence type="predicted"/>
<dbReference type="Proteomes" id="UP000249304">
    <property type="component" value="Unassembled WGS sequence"/>
</dbReference>
<organism evidence="1 2">
    <name type="scientific">Nonomuraea aridisoli</name>
    <dbReference type="NCBI Taxonomy" id="2070368"/>
    <lineage>
        <taxon>Bacteria</taxon>
        <taxon>Bacillati</taxon>
        <taxon>Actinomycetota</taxon>
        <taxon>Actinomycetes</taxon>
        <taxon>Streptosporangiales</taxon>
        <taxon>Streptosporangiaceae</taxon>
        <taxon>Nonomuraea</taxon>
    </lineage>
</organism>
<name>A0A2W2EIM4_9ACTN</name>
<dbReference type="RefSeq" id="WP_111182332.1">
    <property type="nucleotide sequence ID" value="NZ_POUD01000156.1"/>
</dbReference>
<protein>
    <submittedName>
        <fullName evidence="1">Uncharacterized protein</fullName>
    </submittedName>
</protein>
<reference evidence="1 2" key="1">
    <citation type="submission" date="2018-01" db="EMBL/GenBank/DDBJ databases">
        <title>Draft genome sequence of Nonomuraea sp. KC333.</title>
        <authorList>
            <person name="Sahin N."/>
            <person name="Saygin H."/>
            <person name="Ay H."/>
        </authorList>
    </citation>
    <scope>NUCLEOTIDE SEQUENCE [LARGE SCALE GENOMIC DNA]</scope>
    <source>
        <strain evidence="1 2">KC333</strain>
    </source>
</reference>
<accession>A0A2W2EIM4</accession>
<dbReference type="OrthoDB" id="3533808at2"/>
<comment type="caution">
    <text evidence="1">The sequence shown here is derived from an EMBL/GenBank/DDBJ whole genome shotgun (WGS) entry which is preliminary data.</text>
</comment>
<sequence length="160" mass="16926">MGAAGPTFETETISMAPVWRCATAAALVAVLGGCSTPDPGPTAEQAGRTLQQHITELMKMVDADETVVTDPGGKDVPCGTDGVKRTYAVKSTFARFDDNLIAEMAGRLGMTWAYEVHDPYKPGLPRTTLKLASSRTSITLETPSDHEAVAKGETDCIPRG</sequence>
<evidence type="ECO:0000313" key="1">
    <source>
        <dbReference type="EMBL" id="PZG13430.1"/>
    </source>
</evidence>
<gene>
    <name evidence="1" type="ORF">C1J01_29935</name>
</gene>
<evidence type="ECO:0000313" key="2">
    <source>
        <dbReference type="Proteomes" id="UP000249304"/>
    </source>
</evidence>